<dbReference type="OMA" id="IRMSKFR"/>
<proteinExistence type="predicted"/>
<dbReference type="GeneID" id="19954560"/>
<protein>
    <submittedName>
        <fullName evidence="2">Uncharacterized protein</fullName>
    </submittedName>
</protein>
<reference evidence="2 3" key="1">
    <citation type="submission" date="2012-04" db="EMBL/GenBank/DDBJ databases">
        <title>The Genome Sequence of Saprolegnia declina VS20.</title>
        <authorList>
            <consortium name="The Broad Institute Genome Sequencing Platform"/>
            <person name="Russ C."/>
            <person name="Nusbaum C."/>
            <person name="Tyler B."/>
            <person name="van West P."/>
            <person name="Dieguez-Uribeondo J."/>
            <person name="de Bruijn I."/>
            <person name="Tripathy S."/>
            <person name="Jiang R."/>
            <person name="Young S.K."/>
            <person name="Zeng Q."/>
            <person name="Gargeya S."/>
            <person name="Fitzgerald M."/>
            <person name="Haas B."/>
            <person name="Abouelleil A."/>
            <person name="Alvarado L."/>
            <person name="Arachchi H.M."/>
            <person name="Berlin A."/>
            <person name="Chapman S.B."/>
            <person name="Goldberg J."/>
            <person name="Griggs A."/>
            <person name="Gujja S."/>
            <person name="Hansen M."/>
            <person name="Howarth C."/>
            <person name="Imamovic A."/>
            <person name="Larimer J."/>
            <person name="McCowen C."/>
            <person name="Montmayeur A."/>
            <person name="Murphy C."/>
            <person name="Neiman D."/>
            <person name="Pearson M."/>
            <person name="Priest M."/>
            <person name="Roberts A."/>
            <person name="Saif S."/>
            <person name="Shea T."/>
            <person name="Sisk P."/>
            <person name="Sykes S."/>
            <person name="Wortman J."/>
            <person name="Nusbaum C."/>
            <person name="Birren B."/>
        </authorList>
    </citation>
    <scope>NUCLEOTIDE SEQUENCE [LARGE SCALE GENOMIC DNA]</scope>
    <source>
        <strain evidence="2 3">VS20</strain>
    </source>
</reference>
<dbReference type="eggNOG" id="ENOG502RZCH">
    <property type="taxonomic scope" value="Eukaryota"/>
</dbReference>
<dbReference type="InParanoid" id="T0Q526"/>
<dbReference type="VEuPathDB" id="FungiDB:SDRG_13833"/>
<organism evidence="2 3">
    <name type="scientific">Saprolegnia diclina (strain VS20)</name>
    <dbReference type="NCBI Taxonomy" id="1156394"/>
    <lineage>
        <taxon>Eukaryota</taxon>
        <taxon>Sar</taxon>
        <taxon>Stramenopiles</taxon>
        <taxon>Oomycota</taxon>
        <taxon>Saprolegniomycetes</taxon>
        <taxon>Saprolegniales</taxon>
        <taxon>Saprolegniaceae</taxon>
        <taxon>Saprolegnia</taxon>
    </lineage>
</organism>
<feature type="signal peptide" evidence="1">
    <location>
        <begin position="1"/>
        <end position="18"/>
    </location>
</feature>
<sequence>MHGLLAVVVALIAVVADGAIVSGLCNDKNSSTPLVKGDQTYICINVNDMYRAVFTPTVDDYVQLRMYNSYSDNRIVNASAPSFLTLSSITTRSVYKLYTDVTGRAFPTLTAIITVANGIIQGISWDDGCYLCDAASCSSNLYASPKLPLLNSAFGDGSTCYMNRTTCTATDNACDLGIYVGWTGTDYNGNYLSSAGMRVSQFQAFSVSSYVSDLKNKLSTLLPRF</sequence>
<name>T0Q526_SAPDV</name>
<feature type="chain" id="PRO_5004569303" evidence="1">
    <location>
        <begin position="19"/>
        <end position="225"/>
    </location>
</feature>
<gene>
    <name evidence="2" type="ORF">SDRG_13833</name>
</gene>
<keyword evidence="1" id="KW-0732">Signal</keyword>
<dbReference type="AlphaFoldDB" id="T0Q526"/>
<evidence type="ECO:0000313" key="3">
    <source>
        <dbReference type="Proteomes" id="UP000030762"/>
    </source>
</evidence>
<keyword evidence="3" id="KW-1185">Reference proteome</keyword>
<dbReference type="OrthoDB" id="188293at2759"/>
<dbReference type="Proteomes" id="UP000030762">
    <property type="component" value="Unassembled WGS sequence"/>
</dbReference>
<evidence type="ECO:0000313" key="2">
    <source>
        <dbReference type="EMBL" id="EQC28505.1"/>
    </source>
</evidence>
<evidence type="ECO:0000256" key="1">
    <source>
        <dbReference type="SAM" id="SignalP"/>
    </source>
</evidence>
<dbReference type="EMBL" id="JH767194">
    <property type="protein sequence ID" value="EQC28505.1"/>
    <property type="molecule type" value="Genomic_DNA"/>
</dbReference>
<accession>T0Q526</accession>
<dbReference type="RefSeq" id="XP_008618153.1">
    <property type="nucleotide sequence ID" value="XM_008619931.1"/>
</dbReference>